<evidence type="ECO:0000313" key="3">
    <source>
        <dbReference type="Proteomes" id="UP001302812"/>
    </source>
</evidence>
<proteinExistence type="predicted"/>
<dbReference type="GeneID" id="89936238"/>
<dbReference type="PANTHER" id="PTHR24148">
    <property type="entry name" value="ANKYRIN REPEAT DOMAIN-CONTAINING PROTEIN 39 HOMOLOG-RELATED"/>
    <property type="match status" value="1"/>
</dbReference>
<protein>
    <submittedName>
        <fullName evidence="2">HET-domain-containing protein</fullName>
    </submittedName>
</protein>
<evidence type="ECO:0000313" key="2">
    <source>
        <dbReference type="EMBL" id="KAK4109235.1"/>
    </source>
</evidence>
<accession>A0AAN6QJD9</accession>
<dbReference type="InterPro" id="IPR010730">
    <property type="entry name" value="HET"/>
</dbReference>
<keyword evidence="3" id="KW-1185">Reference proteome</keyword>
<organism evidence="2 3">
    <name type="scientific">Canariomyces notabilis</name>
    <dbReference type="NCBI Taxonomy" id="2074819"/>
    <lineage>
        <taxon>Eukaryota</taxon>
        <taxon>Fungi</taxon>
        <taxon>Dikarya</taxon>
        <taxon>Ascomycota</taxon>
        <taxon>Pezizomycotina</taxon>
        <taxon>Sordariomycetes</taxon>
        <taxon>Sordariomycetidae</taxon>
        <taxon>Sordariales</taxon>
        <taxon>Chaetomiaceae</taxon>
        <taxon>Canariomyces</taxon>
    </lineage>
</organism>
<evidence type="ECO:0000259" key="1">
    <source>
        <dbReference type="Pfam" id="PF06985"/>
    </source>
</evidence>
<reference evidence="2" key="2">
    <citation type="submission" date="2023-05" db="EMBL/GenBank/DDBJ databases">
        <authorList>
            <consortium name="Lawrence Berkeley National Laboratory"/>
            <person name="Steindorff A."/>
            <person name="Hensen N."/>
            <person name="Bonometti L."/>
            <person name="Westerberg I."/>
            <person name="Brannstrom I.O."/>
            <person name="Guillou S."/>
            <person name="Cros-Aarteil S."/>
            <person name="Calhoun S."/>
            <person name="Haridas S."/>
            <person name="Kuo A."/>
            <person name="Mondo S."/>
            <person name="Pangilinan J."/>
            <person name="Riley R."/>
            <person name="Labutti K."/>
            <person name="Andreopoulos B."/>
            <person name="Lipzen A."/>
            <person name="Chen C."/>
            <person name="Yanf M."/>
            <person name="Daum C."/>
            <person name="Ng V."/>
            <person name="Clum A."/>
            <person name="Ohm R."/>
            <person name="Martin F."/>
            <person name="Silar P."/>
            <person name="Natvig D."/>
            <person name="Lalanne C."/>
            <person name="Gautier V."/>
            <person name="Ament-Velasquez S.L."/>
            <person name="Kruys A."/>
            <person name="Hutchinson M.I."/>
            <person name="Powell A.J."/>
            <person name="Barry K."/>
            <person name="Miller A.N."/>
            <person name="Grigoriev I.V."/>
            <person name="Debuchy R."/>
            <person name="Gladieux P."/>
            <person name="Thoren M.H."/>
            <person name="Johannesson H."/>
        </authorList>
    </citation>
    <scope>NUCLEOTIDE SEQUENCE</scope>
    <source>
        <strain evidence="2">CBS 508.74</strain>
    </source>
</reference>
<comment type="caution">
    <text evidence="2">The sequence shown here is derived from an EMBL/GenBank/DDBJ whole genome shotgun (WGS) entry which is preliminary data.</text>
</comment>
<name>A0AAN6QJD9_9PEZI</name>
<reference evidence="2" key="1">
    <citation type="journal article" date="2023" name="Mol. Phylogenet. Evol.">
        <title>Genome-scale phylogeny and comparative genomics of the fungal order Sordariales.</title>
        <authorList>
            <person name="Hensen N."/>
            <person name="Bonometti L."/>
            <person name="Westerberg I."/>
            <person name="Brannstrom I.O."/>
            <person name="Guillou S."/>
            <person name="Cros-Aarteil S."/>
            <person name="Calhoun S."/>
            <person name="Haridas S."/>
            <person name="Kuo A."/>
            <person name="Mondo S."/>
            <person name="Pangilinan J."/>
            <person name="Riley R."/>
            <person name="LaButti K."/>
            <person name="Andreopoulos B."/>
            <person name="Lipzen A."/>
            <person name="Chen C."/>
            <person name="Yan M."/>
            <person name="Daum C."/>
            <person name="Ng V."/>
            <person name="Clum A."/>
            <person name="Steindorff A."/>
            <person name="Ohm R.A."/>
            <person name="Martin F."/>
            <person name="Silar P."/>
            <person name="Natvig D.O."/>
            <person name="Lalanne C."/>
            <person name="Gautier V."/>
            <person name="Ament-Velasquez S.L."/>
            <person name="Kruys A."/>
            <person name="Hutchinson M.I."/>
            <person name="Powell A.J."/>
            <person name="Barry K."/>
            <person name="Miller A.N."/>
            <person name="Grigoriev I.V."/>
            <person name="Debuchy R."/>
            <person name="Gladieux P."/>
            <person name="Hiltunen Thoren M."/>
            <person name="Johannesson H."/>
        </authorList>
    </citation>
    <scope>NUCLEOTIDE SEQUENCE</scope>
    <source>
        <strain evidence="2">CBS 508.74</strain>
    </source>
</reference>
<dbReference type="Pfam" id="PF26639">
    <property type="entry name" value="Het-6_barrel"/>
    <property type="match status" value="1"/>
</dbReference>
<dbReference type="InterPro" id="IPR052895">
    <property type="entry name" value="HetReg/Transcr_Mod"/>
</dbReference>
<gene>
    <name evidence="2" type="ORF">N656DRAFT_716270</name>
</gene>
<feature type="domain" description="Heterokaryon incompatibility" evidence="1">
    <location>
        <begin position="42"/>
        <end position="226"/>
    </location>
</feature>
<dbReference type="RefSeq" id="XP_064666805.1">
    <property type="nucleotide sequence ID" value="XM_064812113.1"/>
</dbReference>
<dbReference type="Proteomes" id="UP001302812">
    <property type="component" value="Unassembled WGS sequence"/>
</dbReference>
<dbReference type="Pfam" id="PF06985">
    <property type="entry name" value="HET"/>
    <property type="match status" value="1"/>
</dbReference>
<dbReference type="EMBL" id="MU853357">
    <property type="protein sequence ID" value="KAK4109235.1"/>
    <property type="molecule type" value="Genomic_DNA"/>
</dbReference>
<dbReference type="AlphaFoldDB" id="A0AAN6QJD9"/>
<sequence length="692" mass="77554">MTPAWGDYVGTLPAAEVDPFFRPPETSTRKGKKMKRQADDNYVAMSYWWGPKDEEPTAEIVVNGRIVKVRENLEAGLRQFREMEYFQQGGKIWIDSLCINQQDEAEKQDQVQMMASIYRCAGNVMVWLGPADIESGCSITFLENAGADFRAEYVEAFDGADPITAHTWRTMALVRMETSYNRFSDELRTEPTRLLDPRQELLDDVAFAFHSFFARPYWRRLWIIQELCMGRGGMPIVCGDRVTQWRYIRDGVLKFMSILDILDERRRGSSSLDKRASLQESLSHVAQIAQLEIMGHRRKIQHVDDNRLPLIAPTWLEHGPLLGSALRRAVVLASRTDCSRSHDRIYGMLSIPAIPDLGIKVDYTKPLADVFTEFSAACVKHGSLDFFAILDGGRMSLTDEHGNPQDPDKPSWVPDYGAKPERRIGILDGVWHAGGYVPVSFAQPVVGPQNFLCCQGKVVDTVDGTGAISQADVESGAMIFKPEDDLLSLQQPTVPDSESENQNPQLRGEAVIYNVLVGGCDRNGMEAPASFKCLYTAFPPEEPFKCSAFYRNWQFLNSTADLMVHGKPLSSYFDSASTPAYTMSGASETAAARQAMEMRTKMRRLIVTKAGYLGLAPVQTRPGDVVIDIVGHPTPLIARKDGTMDGQDFWYLIGEAYIAGLMGAEKMPLSTKHWHQKETRRAMAEMDIIIFV</sequence>
<dbReference type="PANTHER" id="PTHR24148:SF64">
    <property type="entry name" value="HETEROKARYON INCOMPATIBILITY DOMAIN-CONTAINING PROTEIN"/>
    <property type="match status" value="1"/>
</dbReference>